<accession>A0ABW9G442</accession>
<evidence type="ECO:0000313" key="3">
    <source>
        <dbReference type="Proteomes" id="UP001629953"/>
    </source>
</evidence>
<keyword evidence="3" id="KW-1185">Reference proteome</keyword>
<feature type="domain" description="ImpA N-terminal" evidence="1">
    <location>
        <begin position="15"/>
        <end position="110"/>
    </location>
</feature>
<reference evidence="2 3" key="1">
    <citation type="journal article" date="2013" name="Int. J. Syst. Evol. Microbiol.">
        <title>Celerinatantimonas yamalensis sp. nov., a cold-adapted diazotrophic bacterium from a cold permafrost brine.</title>
        <authorList>
            <person name="Shcherbakova V."/>
            <person name="Chuvilskaya N."/>
            <person name="Rivkina E."/>
            <person name="Demidov N."/>
            <person name="Uchaeva V."/>
            <person name="Suetin S."/>
            <person name="Suzina N."/>
            <person name="Gilichinsky D."/>
        </authorList>
    </citation>
    <scope>NUCLEOTIDE SEQUENCE [LARGE SCALE GENOMIC DNA]</scope>
    <source>
        <strain evidence="2 3">C7</strain>
    </source>
</reference>
<dbReference type="SUPFAM" id="SSF47226">
    <property type="entry name" value="Histidine-containing phosphotransfer domain, HPT domain"/>
    <property type="match status" value="1"/>
</dbReference>
<dbReference type="PANTHER" id="PTHR37024:SF5">
    <property type="entry name" value="IMPA N-TERMINAL DOMAIN-CONTAINING PROTEIN"/>
    <property type="match status" value="1"/>
</dbReference>
<proteinExistence type="predicted"/>
<name>A0ABW9G442_9GAMM</name>
<evidence type="ECO:0000259" key="1">
    <source>
        <dbReference type="Pfam" id="PF06812"/>
    </source>
</evidence>
<dbReference type="Proteomes" id="UP001629953">
    <property type="component" value="Unassembled WGS sequence"/>
</dbReference>
<dbReference type="InterPro" id="IPR036641">
    <property type="entry name" value="HPT_dom_sf"/>
</dbReference>
<evidence type="ECO:0000313" key="2">
    <source>
        <dbReference type="EMBL" id="MFM2484440.1"/>
    </source>
</evidence>
<dbReference type="RefSeq" id="WP_408622619.1">
    <property type="nucleotide sequence ID" value="NZ_JBEQCT010000002.1"/>
</dbReference>
<protein>
    <submittedName>
        <fullName evidence="2">Type VI secretion system ImpA family N-terminal domain-containing protein</fullName>
    </submittedName>
</protein>
<organism evidence="2 3">
    <name type="scientific">Celerinatantimonas yamalensis</name>
    <dbReference type="NCBI Taxonomy" id="559956"/>
    <lineage>
        <taxon>Bacteria</taxon>
        <taxon>Pseudomonadati</taxon>
        <taxon>Pseudomonadota</taxon>
        <taxon>Gammaproteobacteria</taxon>
        <taxon>Celerinatantimonadaceae</taxon>
        <taxon>Celerinatantimonas</taxon>
    </lineage>
</organism>
<dbReference type="InterPro" id="IPR010657">
    <property type="entry name" value="ImpA_N"/>
</dbReference>
<comment type="caution">
    <text evidence="2">The sequence shown here is derived from an EMBL/GenBank/DDBJ whole genome shotgun (WGS) entry which is preliminary data.</text>
</comment>
<dbReference type="Pfam" id="PF06812">
    <property type="entry name" value="ImpA_N"/>
    <property type="match status" value="1"/>
</dbReference>
<gene>
    <name evidence="2" type="ORF">ABUE30_05065</name>
</gene>
<dbReference type="EMBL" id="JBEQCT010000002">
    <property type="protein sequence ID" value="MFM2484440.1"/>
    <property type="molecule type" value="Genomic_DNA"/>
</dbReference>
<dbReference type="PANTHER" id="PTHR37024">
    <property type="entry name" value="TYPE VI SECRETION SYSTEM DUF2094 AND IMPA-RELATED DOMAIN PROTEIN"/>
    <property type="match status" value="1"/>
</dbReference>
<sequence length="417" mass="47868">MIDTPSFKVVDDEKQLRDHHIYQNIRHEVNRRLNPLSGGTDWHKVYVDCQTLCHSEGSDLLVACYFAVASLKERGIAGLADALELQWAVLDKFGTHSIFPTPRRIELLAWQTSRLLPELKRLKPEIEQLRDLYRCERTCQALDEMMQQLQDGQATSLDALGLVIFEHIDEVESQFRRTPKVPVDASLPVSQGRLRWALLGAGLAIVVLAPLGLRTRTYEPSPLWQRLTYPVKLPQSLSLAQGAALDRHFTHQQLEQQRTGLTALYRQRIESLINRPVYWSYEKAYALVNTIKRLYPNDSDVVDYTQQLSQARLTTQTLYQQQLSKFSQARTDFSNLQQALVQQDMQQATRLATQLKRYSQGLSPIYGQLSYIEQLLAQHQTQKAREQLQTLNQRLWAVQARMQQLASAAMYTPKAAP</sequence>